<evidence type="ECO:0000313" key="2">
    <source>
        <dbReference type="Proteomes" id="UP001161497"/>
    </source>
</evidence>
<sequence length="42" mass="4529">MHAQGLQQVFHAFEAAVEVARRNSRVGAGLSAIHIRTSAFPP</sequence>
<gene>
    <name evidence="1" type="ORF">MFUM_1002</name>
</gene>
<dbReference type="EMBL" id="OX458932">
    <property type="protein sequence ID" value="CAI9085373.1"/>
    <property type="molecule type" value="Genomic_DNA"/>
</dbReference>
<accession>A0ABN8XGL8</accession>
<keyword evidence="2" id="KW-1185">Reference proteome</keyword>
<dbReference type="Proteomes" id="UP001161497">
    <property type="component" value="Chromosome"/>
</dbReference>
<protein>
    <submittedName>
        <fullName evidence="1">Uncharacterized protein</fullName>
    </submittedName>
</protein>
<organism evidence="1 2">
    <name type="scientific">Candidatus Methylacidiphilum fumarolicum</name>
    <dbReference type="NCBI Taxonomy" id="591154"/>
    <lineage>
        <taxon>Bacteria</taxon>
        <taxon>Pseudomonadati</taxon>
        <taxon>Verrucomicrobiota</taxon>
        <taxon>Methylacidiphilae</taxon>
        <taxon>Methylacidiphilales</taxon>
        <taxon>Methylacidiphilaceae</taxon>
        <taxon>Methylacidiphilum (ex Ratnadevi et al. 2023)</taxon>
    </lineage>
</organism>
<reference evidence="1" key="1">
    <citation type="submission" date="2023-03" db="EMBL/GenBank/DDBJ databases">
        <authorList>
            <person name="Cremers G."/>
            <person name="Picone N."/>
        </authorList>
    </citation>
    <scope>NUCLEOTIDE SEQUENCE</scope>
    <source>
        <strain evidence="1">Sample_alias</strain>
    </source>
</reference>
<name>A0ABN8XGL8_9BACT</name>
<evidence type="ECO:0000313" key="1">
    <source>
        <dbReference type="EMBL" id="CAI9085373.1"/>
    </source>
</evidence>
<proteinExistence type="predicted"/>